<dbReference type="PANTHER" id="PTHR46226:SF5">
    <property type="entry name" value="PHOSPHATIDYLINOSITOL_PHOSPHATIDYLCHOLINE TRANSFER PROTEIN SFH2"/>
    <property type="match status" value="1"/>
</dbReference>
<dbReference type="PROSITE" id="PS50191">
    <property type="entry name" value="CRAL_TRIO"/>
    <property type="match status" value="1"/>
</dbReference>
<proteinExistence type="predicted"/>
<evidence type="ECO:0000313" key="3">
    <source>
        <dbReference type="Proteomes" id="UP000027120"/>
    </source>
</evidence>
<sequence length="208" mass="23644">MNEYRDRVVLPSASKKHGRYIGTSLKVLDMTGLKLSALNQIKLMTVITTIDDLNYPEKTETYYIVNAPYIFSACWKVVKPLLQERTRRKMQVLQGNGRDELLKIMDYASLPHFCRKEGSGSSRHIGNGTTENCFSLDHAFHQRLYNYIKQQAVLTESVVPIRQGSFHVDFPEPDPEGAKITKKIESEFHRIGDKNGLINSLNGLKVDG</sequence>
<dbReference type="InterPro" id="IPR036865">
    <property type="entry name" value="CRAL-TRIO_dom_sf"/>
</dbReference>
<evidence type="ECO:0000313" key="2">
    <source>
        <dbReference type="EMBL" id="KDO59167.1"/>
    </source>
</evidence>
<dbReference type="SUPFAM" id="SSF52087">
    <property type="entry name" value="CRAL/TRIO domain"/>
    <property type="match status" value="1"/>
</dbReference>
<dbReference type="Pfam" id="PF00650">
    <property type="entry name" value="CRAL_TRIO"/>
    <property type="match status" value="1"/>
</dbReference>
<organism evidence="2 3">
    <name type="scientific">Citrus sinensis</name>
    <name type="common">Sweet orange</name>
    <name type="synonym">Citrus aurantium var. sinensis</name>
    <dbReference type="NCBI Taxonomy" id="2711"/>
    <lineage>
        <taxon>Eukaryota</taxon>
        <taxon>Viridiplantae</taxon>
        <taxon>Streptophyta</taxon>
        <taxon>Embryophyta</taxon>
        <taxon>Tracheophyta</taxon>
        <taxon>Spermatophyta</taxon>
        <taxon>Magnoliopsida</taxon>
        <taxon>eudicotyledons</taxon>
        <taxon>Gunneridae</taxon>
        <taxon>Pentapetalae</taxon>
        <taxon>rosids</taxon>
        <taxon>malvids</taxon>
        <taxon>Sapindales</taxon>
        <taxon>Rutaceae</taxon>
        <taxon>Aurantioideae</taxon>
        <taxon>Citrus</taxon>
    </lineage>
</organism>
<gene>
    <name evidence="2" type="ORF">CISIN_1g019880mg</name>
</gene>
<dbReference type="AlphaFoldDB" id="A0A067F6U5"/>
<dbReference type="Gene3D" id="3.40.525.10">
    <property type="entry name" value="CRAL-TRIO lipid binding domain"/>
    <property type="match status" value="1"/>
</dbReference>
<protein>
    <recommendedName>
        <fullName evidence="1">CRAL-TRIO domain-containing protein</fullName>
    </recommendedName>
</protein>
<accession>A0A067F6U5</accession>
<name>A0A067F6U5_CITSI</name>
<dbReference type="Proteomes" id="UP000027120">
    <property type="component" value="Unassembled WGS sequence"/>
</dbReference>
<dbReference type="PANTHER" id="PTHR46226">
    <property type="entry name" value="CRAL-TRIO DOMAIN-CONTAINING PROTEIN"/>
    <property type="match status" value="1"/>
</dbReference>
<feature type="domain" description="CRAL-TRIO" evidence="1">
    <location>
        <begin position="1"/>
        <end position="111"/>
    </location>
</feature>
<dbReference type="EMBL" id="KK784942">
    <property type="protein sequence ID" value="KDO59167.1"/>
    <property type="molecule type" value="Genomic_DNA"/>
</dbReference>
<reference evidence="2 3" key="1">
    <citation type="submission" date="2014-04" db="EMBL/GenBank/DDBJ databases">
        <authorList>
            <consortium name="International Citrus Genome Consortium"/>
            <person name="Gmitter F."/>
            <person name="Chen C."/>
            <person name="Farmerie W."/>
            <person name="Harkins T."/>
            <person name="Desany B."/>
            <person name="Mohiuddin M."/>
            <person name="Kodira C."/>
            <person name="Borodovsky M."/>
            <person name="Lomsadze A."/>
            <person name="Burns P."/>
            <person name="Jenkins J."/>
            <person name="Prochnik S."/>
            <person name="Shu S."/>
            <person name="Chapman J."/>
            <person name="Pitluck S."/>
            <person name="Schmutz J."/>
            <person name="Rokhsar D."/>
        </authorList>
    </citation>
    <scope>NUCLEOTIDE SEQUENCE</scope>
</reference>
<dbReference type="SMR" id="A0A067F6U5"/>
<dbReference type="CDD" id="cd00170">
    <property type="entry name" value="SEC14"/>
    <property type="match status" value="1"/>
</dbReference>
<dbReference type="InterPro" id="IPR001251">
    <property type="entry name" value="CRAL-TRIO_dom"/>
</dbReference>
<keyword evidence="3" id="KW-1185">Reference proteome</keyword>
<evidence type="ECO:0000259" key="1">
    <source>
        <dbReference type="PROSITE" id="PS50191"/>
    </source>
</evidence>